<accession>A0A0D3L114</accession>
<evidence type="ECO:0000256" key="3">
    <source>
        <dbReference type="ARBA" id="ARBA00022448"/>
    </source>
</evidence>
<dbReference type="STRING" id="2903.R1G796"/>
<dbReference type="InterPro" id="IPR020846">
    <property type="entry name" value="MFS_dom"/>
</dbReference>
<evidence type="ECO:0000256" key="1">
    <source>
        <dbReference type="ARBA" id="ARBA00004141"/>
    </source>
</evidence>
<dbReference type="SUPFAM" id="SSF103473">
    <property type="entry name" value="MFS general substrate transporter"/>
    <property type="match status" value="1"/>
</dbReference>
<dbReference type="Gene3D" id="3.30.40.10">
    <property type="entry name" value="Zinc/RING finger domain, C3HC4 (zinc finger)"/>
    <property type="match status" value="1"/>
</dbReference>
<evidence type="ECO:0000259" key="13">
    <source>
        <dbReference type="PROSITE" id="PS50089"/>
    </source>
</evidence>
<dbReference type="RefSeq" id="XP_005794128.1">
    <property type="nucleotide sequence ID" value="XM_005794071.1"/>
</dbReference>
<keyword evidence="7" id="KW-0862">Zinc</keyword>
<feature type="transmembrane region" description="Helical" evidence="12">
    <location>
        <begin position="753"/>
        <end position="772"/>
    </location>
</feature>
<dbReference type="EnsemblProtists" id="EOD41699">
    <property type="protein sequence ID" value="EOD41699"/>
    <property type="gene ID" value="EMIHUDRAFT_94933"/>
</dbReference>
<dbReference type="InterPro" id="IPR001841">
    <property type="entry name" value="Znf_RING"/>
</dbReference>
<keyword evidence="4 12" id="KW-0812">Transmembrane</keyword>
<keyword evidence="9 12" id="KW-0472">Membrane</keyword>
<evidence type="ECO:0000256" key="4">
    <source>
        <dbReference type="ARBA" id="ARBA00022692"/>
    </source>
</evidence>
<dbReference type="Gene3D" id="1.20.1250.20">
    <property type="entry name" value="MFS general substrate transporter like domains"/>
    <property type="match status" value="1"/>
</dbReference>
<feature type="transmembrane region" description="Helical" evidence="12">
    <location>
        <begin position="46"/>
        <end position="67"/>
    </location>
</feature>
<dbReference type="PROSITE" id="PS00217">
    <property type="entry name" value="SUGAR_TRANSPORT_2"/>
    <property type="match status" value="1"/>
</dbReference>
<dbReference type="GO" id="GO:0016020">
    <property type="term" value="C:membrane"/>
    <property type="evidence" value="ECO:0007669"/>
    <property type="project" value="UniProtKB-SubCell"/>
</dbReference>
<evidence type="ECO:0000256" key="10">
    <source>
        <dbReference type="PROSITE-ProRule" id="PRU00175"/>
    </source>
</evidence>
<dbReference type="InterPro" id="IPR005828">
    <property type="entry name" value="MFS_sugar_transport-like"/>
</dbReference>
<dbReference type="GO" id="GO:0008270">
    <property type="term" value="F:zinc ion binding"/>
    <property type="evidence" value="ECO:0007669"/>
    <property type="project" value="UniProtKB-KW"/>
</dbReference>
<dbReference type="PANTHER" id="PTHR48020">
    <property type="entry name" value="PROTON MYO-INOSITOL COTRANSPORTER"/>
    <property type="match status" value="1"/>
</dbReference>
<dbReference type="HOGENOM" id="CLU_337218_0_0_1"/>
<evidence type="ECO:0000256" key="7">
    <source>
        <dbReference type="ARBA" id="ARBA00022833"/>
    </source>
</evidence>
<dbReference type="KEGG" id="ehx:EMIHUDRAFT_94933"/>
<evidence type="ECO:0000313" key="15">
    <source>
        <dbReference type="EnsemblProtists" id="EOD41699"/>
    </source>
</evidence>
<dbReference type="InterPro" id="IPR050814">
    <property type="entry name" value="Myo-inositol_Transporter"/>
</dbReference>
<feature type="transmembrane region" description="Helical" evidence="12">
    <location>
        <begin position="705"/>
        <end position="733"/>
    </location>
</feature>
<keyword evidence="8 12" id="KW-1133">Transmembrane helix</keyword>
<keyword evidence="16" id="KW-1185">Reference proteome</keyword>
<dbReference type="eggNOG" id="KOG0254">
    <property type="taxonomic scope" value="Eukaryota"/>
</dbReference>
<dbReference type="Proteomes" id="UP000013827">
    <property type="component" value="Unassembled WGS sequence"/>
</dbReference>
<evidence type="ECO:0000256" key="6">
    <source>
        <dbReference type="ARBA" id="ARBA00022771"/>
    </source>
</evidence>
<dbReference type="PANTHER" id="PTHR48020:SF49">
    <property type="entry name" value="SUGAR TRANSPORTER"/>
    <property type="match status" value="1"/>
</dbReference>
<name>A0A0D3L114_EMIH1</name>
<dbReference type="AlphaFoldDB" id="A0A0D3L114"/>
<dbReference type="PaxDb" id="2903-EOD41699"/>
<keyword evidence="6 10" id="KW-0863">Zinc-finger</keyword>
<feature type="domain" description="RING-type" evidence="13">
    <location>
        <begin position="603"/>
        <end position="646"/>
    </location>
</feature>
<dbReference type="Pfam" id="PF00083">
    <property type="entry name" value="Sugar_tr"/>
    <property type="match status" value="1"/>
</dbReference>
<feature type="compositionally biased region" description="Low complexity" evidence="11">
    <location>
        <begin position="468"/>
        <end position="492"/>
    </location>
</feature>
<feature type="transmembrane region" description="Helical" evidence="12">
    <location>
        <begin position="360"/>
        <end position="385"/>
    </location>
</feature>
<evidence type="ECO:0000256" key="9">
    <source>
        <dbReference type="ARBA" id="ARBA00023136"/>
    </source>
</evidence>
<feature type="transmembrane region" description="Helical" evidence="12">
    <location>
        <begin position="777"/>
        <end position="796"/>
    </location>
</feature>
<comment type="similarity">
    <text evidence="2">Belongs to the major facilitator superfamily. Sugar transporter (TC 2.A.1.1) family.</text>
</comment>
<sequence>MSEQSVKPVVVIAVGVIASMSFNTGYDIGIMSSAKRLMALDLDLSPWQVSVLVGSLNIVTGLASLLSGVAADTLGRKRLILLSSFICTVAVLLMGAASGPNAFAMVMLGRTFNGIGTGLALQVSQCFVAEIAPKHIRGLLGASFELFINIGDSRRILMGYIGGWALSGLPVGTAWRLMIGLGAVPPAVVLLVMPCMPESPRFLLGAGRADEAERVLYRIYAPAEAAAALQEMQEEAAKHAGAGSGAGLLTTARLVLCAPAPRTRQLAHAALMTAFLQQASGVEAATYYTPEVMEAAGVEDEASLQLATIAMGAVKVSVIGVAAAVVDRCGRKPLLVASNAGIAAAQLLLSASFASGGMLWAALAGQCIFMATFSAGVGPCTWLLIPESFPLAARGVGVGIATFINRMAAGGIALVFSSLIRTLTPAGTFLFFAMCAAGAAAYTSACVVETKGLSLEEIHSEQPRSNGAAARAPAAAADPARTVLVRTRSPAPRARRVPANPVPQEPDGAPAAAAPAATPAAAAPAVAPAQRPWLRPRHRRWLKHGATSVLMSGVMVATLLTAGASLSLAASIACLSSVALCALLSPSDAAAPTADPIDTGLACPICFDVLVEPVTMSCQHSVCKGCLRRLIDATPEWESVRCPSCRSPLTREVPAGVNTMLQAQVETRHPAELAERRASERAGGGGGSRVTLWEMVRQRLAPGPGLGFLGATLGYILLFCYFTIIFVATPLLVSVRYSEVRLCGAWVDPLWKRLFYALQLVAPIGNIALSVWQDTRVAEVSFWGAAASILMLSHAVDRSPVPLYMPARVRAAADLSQATGNAMIAWQLLATLPSLCVLWTAAQSL</sequence>
<dbReference type="SMART" id="SM00184">
    <property type="entry name" value="RING"/>
    <property type="match status" value="1"/>
</dbReference>
<evidence type="ECO:0000256" key="8">
    <source>
        <dbReference type="ARBA" id="ARBA00022989"/>
    </source>
</evidence>
<evidence type="ECO:0000256" key="5">
    <source>
        <dbReference type="ARBA" id="ARBA00022723"/>
    </source>
</evidence>
<dbReference type="InterPro" id="IPR013083">
    <property type="entry name" value="Znf_RING/FYVE/PHD"/>
</dbReference>
<feature type="transmembrane region" description="Helical" evidence="12">
    <location>
        <begin position="334"/>
        <end position="354"/>
    </location>
</feature>
<dbReference type="PROSITE" id="PS50850">
    <property type="entry name" value="MFS"/>
    <property type="match status" value="1"/>
</dbReference>
<dbReference type="InterPro" id="IPR036259">
    <property type="entry name" value="MFS_trans_sf"/>
</dbReference>
<dbReference type="GO" id="GO:0022857">
    <property type="term" value="F:transmembrane transporter activity"/>
    <property type="evidence" value="ECO:0007669"/>
    <property type="project" value="InterPro"/>
</dbReference>
<evidence type="ECO:0000256" key="2">
    <source>
        <dbReference type="ARBA" id="ARBA00010992"/>
    </source>
</evidence>
<feature type="transmembrane region" description="Helical" evidence="12">
    <location>
        <begin position="79"/>
        <end position="98"/>
    </location>
</feature>
<dbReference type="InterPro" id="IPR003663">
    <property type="entry name" value="Sugar/inositol_transpt"/>
</dbReference>
<comment type="subcellular location">
    <subcellularLocation>
        <location evidence="1">Membrane</location>
        <topology evidence="1">Multi-pass membrane protein</topology>
    </subcellularLocation>
</comment>
<reference evidence="15" key="2">
    <citation type="submission" date="2024-10" db="UniProtKB">
        <authorList>
            <consortium name="EnsemblProtists"/>
        </authorList>
    </citation>
    <scope>IDENTIFICATION</scope>
</reference>
<dbReference type="InterPro" id="IPR018957">
    <property type="entry name" value="Znf_C3HC4_RING-type"/>
</dbReference>
<reference evidence="16" key="1">
    <citation type="journal article" date="2013" name="Nature">
        <title>Pan genome of the phytoplankton Emiliania underpins its global distribution.</title>
        <authorList>
            <person name="Read B.A."/>
            <person name="Kegel J."/>
            <person name="Klute M.J."/>
            <person name="Kuo A."/>
            <person name="Lefebvre S.C."/>
            <person name="Maumus F."/>
            <person name="Mayer C."/>
            <person name="Miller J."/>
            <person name="Monier A."/>
            <person name="Salamov A."/>
            <person name="Young J."/>
            <person name="Aguilar M."/>
            <person name="Claverie J.M."/>
            <person name="Frickenhaus S."/>
            <person name="Gonzalez K."/>
            <person name="Herman E.K."/>
            <person name="Lin Y.C."/>
            <person name="Napier J."/>
            <person name="Ogata H."/>
            <person name="Sarno A.F."/>
            <person name="Shmutz J."/>
            <person name="Schroeder D."/>
            <person name="de Vargas C."/>
            <person name="Verret F."/>
            <person name="von Dassow P."/>
            <person name="Valentin K."/>
            <person name="Van de Peer Y."/>
            <person name="Wheeler G."/>
            <person name="Dacks J.B."/>
            <person name="Delwiche C.F."/>
            <person name="Dyhrman S.T."/>
            <person name="Glockner G."/>
            <person name="John U."/>
            <person name="Richards T."/>
            <person name="Worden A.Z."/>
            <person name="Zhang X."/>
            <person name="Grigoriev I.V."/>
            <person name="Allen A.E."/>
            <person name="Bidle K."/>
            <person name="Borodovsky M."/>
            <person name="Bowler C."/>
            <person name="Brownlee C."/>
            <person name="Cock J.M."/>
            <person name="Elias M."/>
            <person name="Gladyshev V.N."/>
            <person name="Groth M."/>
            <person name="Guda C."/>
            <person name="Hadaegh A."/>
            <person name="Iglesias-Rodriguez M.D."/>
            <person name="Jenkins J."/>
            <person name="Jones B.M."/>
            <person name="Lawson T."/>
            <person name="Leese F."/>
            <person name="Lindquist E."/>
            <person name="Lobanov A."/>
            <person name="Lomsadze A."/>
            <person name="Malik S.B."/>
            <person name="Marsh M.E."/>
            <person name="Mackinder L."/>
            <person name="Mock T."/>
            <person name="Mueller-Roeber B."/>
            <person name="Pagarete A."/>
            <person name="Parker M."/>
            <person name="Probert I."/>
            <person name="Quesneville H."/>
            <person name="Raines C."/>
            <person name="Rensing S.A."/>
            <person name="Riano-Pachon D.M."/>
            <person name="Richier S."/>
            <person name="Rokitta S."/>
            <person name="Shiraiwa Y."/>
            <person name="Soanes D.M."/>
            <person name="van der Giezen M."/>
            <person name="Wahlund T.M."/>
            <person name="Williams B."/>
            <person name="Wilson W."/>
            <person name="Wolfe G."/>
            <person name="Wurch L.L."/>
        </authorList>
    </citation>
    <scope>NUCLEOTIDE SEQUENCE</scope>
</reference>
<organism evidence="15 16">
    <name type="scientific">Emiliania huxleyi (strain CCMP1516)</name>
    <dbReference type="NCBI Taxonomy" id="280463"/>
    <lineage>
        <taxon>Eukaryota</taxon>
        <taxon>Haptista</taxon>
        <taxon>Haptophyta</taxon>
        <taxon>Prymnesiophyceae</taxon>
        <taxon>Isochrysidales</taxon>
        <taxon>Noelaerhabdaceae</taxon>
        <taxon>Emiliania</taxon>
    </lineage>
</organism>
<keyword evidence="5" id="KW-0479">Metal-binding</keyword>
<dbReference type="PROSITE" id="PS50089">
    <property type="entry name" value="ZF_RING_2"/>
    <property type="match status" value="1"/>
</dbReference>
<dbReference type="GeneID" id="17286969"/>
<evidence type="ECO:0000256" key="12">
    <source>
        <dbReference type="SAM" id="Phobius"/>
    </source>
</evidence>
<dbReference type="PRINTS" id="PR00171">
    <property type="entry name" value="SUGRTRNSPORT"/>
</dbReference>
<feature type="transmembrane region" description="Helical" evidence="12">
    <location>
        <begin position="824"/>
        <end position="842"/>
    </location>
</feature>
<evidence type="ECO:0008006" key="17">
    <source>
        <dbReference type="Google" id="ProtNLM"/>
    </source>
</evidence>
<feature type="domain" description="Major facilitator superfamily (MFS) profile" evidence="14">
    <location>
        <begin position="13"/>
        <end position="451"/>
    </location>
</feature>
<feature type="transmembrane region" description="Helical" evidence="12">
    <location>
        <begin position="9"/>
        <end position="26"/>
    </location>
</feature>
<dbReference type="InterPro" id="IPR005829">
    <property type="entry name" value="Sugar_transporter_CS"/>
</dbReference>
<dbReference type="PROSITE" id="PS00518">
    <property type="entry name" value="ZF_RING_1"/>
    <property type="match status" value="1"/>
</dbReference>
<evidence type="ECO:0000313" key="16">
    <source>
        <dbReference type="Proteomes" id="UP000013827"/>
    </source>
</evidence>
<dbReference type="SUPFAM" id="SSF57850">
    <property type="entry name" value="RING/U-box"/>
    <property type="match status" value="1"/>
</dbReference>
<evidence type="ECO:0000256" key="11">
    <source>
        <dbReference type="SAM" id="MobiDB-lite"/>
    </source>
</evidence>
<keyword evidence="3" id="KW-0813">Transport</keyword>
<proteinExistence type="inferred from homology"/>
<protein>
    <recommendedName>
        <fullName evidence="17">Major facilitator superfamily (MFS) profile domain-containing protein</fullName>
    </recommendedName>
</protein>
<dbReference type="InterPro" id="IPR017907">
    <property type="entry name" value="Znf_RING_CS"/>
</dbReference>
<feature type="transmembrane region" description="Helical" evidence="12">
    <location>
        <begin position="397"/>
        <end position="420"/>
    </location>
</feature>
<feature type="region of interest" description="Disordered" evidence="11">
    <location>
        <begin position="462"/>
        <end position="515"/>
    </location>
</feature>
<feature type="transmembrane region" description="Helical" evidence="12">
    <location>
        <begin position="426"/>
        <end position="448"/>
    </location>
</feature>
<feature type="transmembrane region" description="Helical" evidence="12">
    <location>
        <begin position="174"/>
        <end position="193"/>
    </location>
</feature>
<dbReference type="Pfam" id="PF00097">
    <property type="entry name" value="zf-C3HC4"/>
    <property type="match status" value="1"/>
</dbReference>
<evidence type="ECO:0000259" key="14">
    <source>
        <dbReference type="PROSITE" id="PS50850"/>
    </source>
</evidence>